<keyword evidence="3" id="KW-0479">Metal-binding</keyword>
<organism evidence="4">
    <name type="scientific">Thermomicrobium roseum</name>
    <dbReference type="NCBI Taxonomy" id="500"/>
    <lineage>
        <taxon>Bacteria</taxon>
        <taxon>Pseudomonadati</taxon>
        <taxon>Thermomicrobiota</taxon>
        <taxon>Thermomicrobia</taxon>
        <taxon>Thermomicrobiales</taxon>
        <taxon>Thermomicrobiaceae</taxon>
        <taxon>Thermomicrobium</taxon>
    </lineage>
</organism>
<keyword evidence="3" id="KW-0460">Magnesium</keyword>
<dbReference type="GO" id="GO:0016787">
    <property type="term" value="F:hydrolase activity"/>
    <property type="evidence" value="ECO:0007669"/>
    <property type="project" value="UniProtKB-KW"/>
</dbReference>
<feature type="binding site" evidence="3">
    <location>
        <position position="278"/>
    </location>
    <ligand>
        <name>Mg(2+)</name>
        <dbReference type="ChEBI" id="CHEBI:18420"/>
        <label>1</label>
    </ligand>
</feature>
<accession>A0A7C1G753</accession>
<dbReference type="AlphaFoldDB" id="A0A7C1G753"/>
<dbReference type="Gene3D" id="1.10.4080.10">
    <property type="entry name" value="ADP-ribosylation/Crystallin J1"/>
    <property type="match status" value="1"/>
</dbReference>
<dbReference type="EMBL" id="DSJL01000011">
    <property type="protein sequence ID" value="HEF65502.1"/>
    <property type="molecule type" value="Genomic_DNA"/>
</dbReference>
<dbReference type="InterPro" id="IPR050792">
    <property type="entry name" value="ADP-ribosylglycohydrolase"/>
</dbReference>
<evidence type="ECO:0000313" key="4">
    <source>
        <dbReference type="EMBL" id="HEF65502.1"/>
    </source>
</evidence>
<dbReference type="InterPro" id="IPR005502">
    <property type="entry name" value="Ribosyl_crysJ1"/>
</dbReference>
<evidence type="ECO:0000256" key="3">
    <source>
        <dbReference type="PIRSR" id="PIRSR605502-1"/>
    </source>
</evidence>
<dbReference type="PANTHER" id="PTHR16222:SF24">
    <property type="entry name" value="ADP-RIBOSYLHYDROLASE ARH3"/>
    <property type="match status" value="1"/>
</dbReference>
<comment type="cofactor">
    <cofactor evidence="3">
        <name>Mg(2+)</name>
        <dbReference type="ChEBI" id="CHEBI:18420"/>
    </cofactor>
    <text evidence="3">Binds 2 magnesium ions per subunit.</text>
</comment>
<evidence type="ECO:0000256" key="1">
    <source>
        <dbReference type="ARBA" id="ARBA00010702"/>
    </source>
</evidence>
<comment type="caution">
    <text evidence="4">The sequence shown here is derived from an EMBL/GenBank/DDBJ whole genome shotgun (WGS) entry which is preliminary data.</text>
</comment>
<feature type="binding site" evidence="3">
    <location>
        <position position="67"/>
    </location>
    <ligand>
        <name>Mg(2+)</name>
        <dbReference type="ChEBI" id="CHEBI:18420"/>
        <label>1</label>
    </ligand>
</feature>
<dbReference type="Pfam" id="PF03747">
    <property type="entry name" value="ADP_ribosyl_GH"/>
    <property type="match status" value="1"/>
</dbReference>
<protein>
    <recommendedName>
        <fullName evidence="5">ADP-ribosylglycohydrolase family protein</fullName>
    </recommendedName>
</protein>
<feature type="binding site" evidence="3">
    <location>
        <position position="66"/>
    </location>
    <ligand>
        <name>Mg(2+)</name>
        <dbReference type="ChEBI" id="CHEBI:18420"/>
        <label>1</label>
    </ligand>
</feature>
<dbReference type="GO" id="GO:0046872">
    <property type="term" value="F:metal ion binding"/>
    <property type="evidence" value="ECO:0007669"/>
    <property type="project" value="UniProtKB-KW"/>
</dbReference>
<evidence type="ECO:0008006" key="5">
    <source>
        <dbReference type="Google" id="ProtNLM"/>
    </source>
</evidence>
<evidence type="ECO:0000256" key="2">
    <source>
        <dbReference type="ARBA" id="ARBA00022801"/>
    </source>
</evidence>
<name>A0A7C1G753_THERO</name>
<comment type="similarity">
    <text evidence="1">Belongs to the ADP-ribosylglycohydrolase family.</text>
</comment>
<keyword evidence="2" id="KW-0378">Hydrolase</keyword>
<reference evidence="4" key="1">
    <citation type="journal article" date="2020" name="mSystems">
        <title>Genome- and Community-Level Interaction Insights into Carbon Utilization and Element Cycling Functions of Hydrothermarchaeota in Hydrothermal Sediment.</title>
        <authorList>
            <person name="Zhou Z."/>
            <person name="Liu Y."/>
            <person name="Xu W."/>
            <person name="Pan J."/>
            <person name="Luo Z.H."/>
            <person name="Li M."/>
        </authorList>
    </citation>
    <scope>NUCLEOTIDE SEQUENCE [LARGE SCALE GENOMIC DNA]</scope>
    <source>
        <strain evidence="4">SpSt-222</strain>
    </source>
</reference>
<gene>
    <name evidence="4" type="ORF">ENP47_07895</name>
</gene>
<dbReference type="InterPro" id="IPR036705">
    <property type="entry name" value="Ribosyl_crysJ1_sf"/>
</dbReference>
<dbReference type="SUPFAM" id="SSF101478">
    <property type="entry name" value="ADP-ribosylglycohydrolase"/>
    <property type="match status" value="1"/>
</dbReference>
<sequence length="335" mass="35394">MQERERTDLLDRFTGCLLGLAIGDALGTPVSGWTREAIAARYHWLDRFVPLVTEDGTVIIPAGEFTDETELALCLVESAISARGYLDVAAAGYRFLRLLDGPTARFLDEPTRRALTAAAEHGDFQRGVAGPGTATGSAAARAAPIGLLHALSRFNPDLLVRDVLRATLITHAEPEVINGALAVAYAILLLVQGTTPPDVLLDEVARFIDEDAVAQRLRRAALHPVLADDDELVRALVALGTSAAVDEVVATAFASFAAAHDDFARAVTLAINIGGATDTRGAITGALAGAHLGASRLPTALVEGLEGRPYILLAARGLFQAAQQRAGRFVRLLVR</sequence>
<dbReference type="PANTHER" id="PTHR16222">
    <property type="entry name" value="ADP-RIBOSYLGLYCOHYDROLASE"/>
    <property type="match status" value="1"/>
</dbReference>
<proteinExistence type="inferred from homology"/>
<feature type="binding site" evidence="3">
    <location>
        <position position="279"/>
    </location>
    <ligand>
        <name>Mg(2+)</name>
        <dbReference type="ChEBI" id="CHEBI:18420"/>
        <label>1</label>
    </ligand>
</feature>